<feature type="domain" description="ApeI dehydratase-like" evidence="2">
    <location>
        <begin position="174"/>
        <end position="249"/>
    </location>
</feature>
<name>A0A2R4XNV9_9BURK</name>
<protein>
    <recommendedName>
        <fullName evidence="2">ApeI dehydratase-like domain-containing protein</fullName>
    </recommendedName>
</protein>
<organism evidence="3 4">
    <name type="scientific">Orrella marina</name>
    <dbReference type="NCBI Taxonomy" id="2163011"/>
    <lineage>
        <taxon>Bacteria</taxon>
        <taxon>Pseudomonadati</taxon>
        <taxon>Pseudomonadota</taxon>
        <taxon>Betaproteobacteria</taxon>
        <taxon>Burkholderiales</taxon>
        <taxon>Alcaligenaceae</taxon>
        <taxon>Orrella</taxon>
    </lineage>
</organism>
<keyword evidence="1" id="KW-0456">Lyase</keyword>
<dbReference type="InterPro" id="IPR029069">
    <property type="entry name" value="HotDog_dom_sf"/>
</dbReference>
<sequence>MTQSASAGPSRFAAFSFVDRITLIDGLRRVTGTYTIPADVTVFPVSLVAEAIGQLAAWVAMSHVAFTRRPVAALAGATEVHSLPVAGQRLDLEVDIDSCDEDAIVYRGRASVDGTPVLTLSDTLGSMLDTDQFDDPARLAADFDVLTDQGCASGRFKGVEPPALQTTVHEPGVRVESELRVPDHADFFEDHFPRKPVYPATLLLNAMMQQASLLAADVMAGSLQVQRITHVKVRAFTEPGTQLTLFAESPKAVDDDSGLWVFKVGAVNAGRTIAGARIFFRSASKAATKSPSP</sequence>
<dbReference type="SUPFAM" id="SSF54637">
    <property type="entry name" value="Thioesterase/thiol ester dehydrase-isomerase"/>
    <property type="match status" value="2"/>
</dbReference>
<evidence type="ECO:0000313" key="4">
    <source>
        <dbReference type="Proteomes" id="UP000244571"/>
    </source>
</evidence>
<evidence type="ECO:0000259" key="2">
    <source>
        <dbReference type="Pfam" id="PF22818"/>
    </source>
</evidence>
<evidence type="ECO:0000313" key="3">
    <source>
        <dbReference type="EMBL" id="AWB35448.1"/>
    </source>
</evidence>
<dbReference type="InterPro" id="IPR013114">
    <property type="entry name" value="FabA_FabZ"/>
</dbReference>
<dbReference type="GO" id="GO:0016829">
    <property type="term" value="F:lyase activity"/>
    <property type="evidence" value="ECO:0007669"/>
    <property type="project" value="UniProtKB-KW"/>
</dbReference>
<dbReference type="OrthoDB" id="9787658at2"/>
<dbReference type="KEGG" id="boz:DBV39_18795"/>
<dbReference type="AlphaFoldDB" id="A0A2R4XNV9"/>
<dbReference type="RefSeq" id="WP_108622904.1">
    <property type="nucleotide sequence ID" value="NZ_CP028901.1"/>
</dbReference>
<dbReference type="Pfam" id="PF22818">
    <property type="entry name" value="ApeI-like"/>
    <property type="match status" value="1"/>
</dbReference>
<proteinExistence type="predicted"/>
<keyword evidence="4" id="KW-1185">Reference proteome</keyword>
<dbReference type="PANTHER" id="PTHR30272:SF1">
    <property type="entry name" value="3-HYDROXYACYL-[ACYL-CARRIER-PROTEIN] DEHYDRATASE"/>
    <property type="match status" value="1"/>
</dbReference>
<dbReference type="EMBL" id="CP028901">
    <property type="protein sequence ID" value="AWB35448.1"/>
    <property type="molecule type" value="Genomic_DNA"/>
</dbReference>
<accession>A0A2R4XNV9</accession>
<dbReference type="Proteomes" id="UP000244571">
    <property type="component" value="Chromosome"/>
</dbReference>
<reference evidence="3 4" key="1">
    <citation type="submission" date="2018-04" db="EMBL/GenBank/DDBJ databases">
        <title>Bordetella sp. HZ20 isolated from seawater.</title>
        <authorList>
            <person name="Sun C."/>
        </authorList>
    </citation>
    <scope>NUCLEOTIDE SEQUENCE [LARGE SCALE GENOMIC DNA]</scope>
    <source>
        <strain evidence="3 4">HZ20</strain>
    </source>
</reference>
<evidence type="ECO:0000256" key="1">
    <source>
        <dbReference type="ARBA" id="ARBA00023239"/>
    </source>
</evidence>
<dbReference type="PANTHER" id="PTHR30272">
    <property type="entry name" value="3-HYDROXYACYL-[ACYL-CARRIER-PROTEIN] DEHYDRATASE"/>
    <property type="match status" value="1"/>
</dbReference>
<dbReference type="InterPro" id="IPR054545">
    <property type="entry name" value="ApeI-like"/>
</dbReference>
<gene>
    <name evidence="3" type="ORF">DBV39_18795</name>
</gene>
<dbReference type="Gene3D" id="3.10.129.10">
    <property type="entry name" value="Hotdog Thioesterase"/>
    <property type="match status" value="2"/>
</dbReference>